<dbReference type="SUPFAM" id="SSF81383">
    <property type="entry name" value="F-box domain"/>
    <property type="match status" value="1"/>
</dbReference>
<dbReference type="PANTHER" id="PTHR35546:SF123">
    <property type="entry name" value="OS01G0876300 PROTEIN"/>
    <property type="match status" value="1"/>
</dbReference>
<dbReference type="InterPro" id="IPR055290">
    <property type="entry name" value="At3g26010-like"/>
</dbReference>
<dbReference type="Pfam" id="PF00646">
    <property type="entry name" value="F-box"/>
    <property type="match status" value="1"/>
</dbReference>
<evidence type="ECO:0000313" key="2">
    <source>
        <dbReference type="EMBL" id="KAJ4794163.1"/>
    </source>
</evidence>
<evidence type="ECO:0000259" key="1">
    <source>
        <dbReference type="SMART" id="SM00256"/>
    </source>
</evidence>
<gene>
    <name evidence="2" type="ORF">LUZ62_045409</name>
</gene>
<dbReference type="CDD" id="cd22157">
    <property type="entry name" value="F-box_AtFBW1-like"/>
    <property type="match status" value="1"/>
</dbReference>
<keyword evidence="3" id="KW-1185">Reference proteome</keyword>
<sequence length="271" mass="31031">MKACNLTDDLLVEILVRLPFKSLCRFKCVSKSWCRVISDNFLRQRLPPIVTGLFLRSESAQFKKARYAYTSSNGTVQDCNLNFFPFGEKSTVVHGANGLLLYFSSALRTYYVVNTGMKLWVSLPKAQKAAQLSMLAFDPYSSTDYRVVCFTAWRAQGAELEIYSSETGKWDQHEVKFGVEPDALSSRMHYFNSLLYIIANPNMIVAVNLKKISCNLIRLPEKINSLSHVGHCQGRLHYAHIDGNKLKIWMINYLNRSGWELKHEINSREII</sequence>
<accession>A0AAV8FTF0</accession>
<feature type="domain" description="F-box" evidence="1">
    <location>
        <begin position="6"/>
        <end position="46"/>
    </location>
</feature>
<reference evidence="2" key="1">
    <citation type="submission" date="2022-08" db="EMBL/GenBank/DDBJ databases">
        <authorList>
            <person name="Marques A."/>
        </authorList>
    </citation>
    <scope>NUCLEOTIDE SEQUENCE</scope>
    <source>
        <strain evidence="2">RhyPub2mFocal</strain>
        <tissue evidence="2">Leaves</tissue>
    </source>
</reference>
<protein>
    <submittedName>
        <fullName evidence="2">F-box protein</fullName>
    </submittedName>
</protein>
<dbReference type="AlphaFoldDB" id="A0AAV8FTF0"/>
<dbReference type="Pfam" id="PF24750">
    <property type="entry name" value="b-prop_At3g26010-like"/>
    <property type="match status" value="1"/>
</dbReference>
<dbReference type="Proteomes" id="UP001140206">
    <property type="component" value="Chromosome 2"/>
</dbReference>
<proteinExistence type="predicted"/>
<comment type="caution">
    <text evidence="2">The sequence shown here is derived from an EMBL/GenBank/DDBJ whole genome shotgun (WGS) entry which is preliminary data.</text>
</comment>
<dbReference type="InterPro" id="IPR001810">
    <property type="entry name" value="F-box_dom"/>
</dbReference>
<name>A0AAV8FTF0_9POAL</name>
<dbReference type="SUPFAM" id="SSF69304">
    <property type="entry name" value="Tricorn protease N-terminal domain"/>
    <property type="match status" value="1"/>
</dbReference>
<dbReference type="EMBL" id="JAMFTS010000002">
    <property type="protein sequence ID" value="KAJ4794163.1"/>
    <property type="molecule type" value="Genomic_DNA"/>
</dbReference>
<evidence type="ECO:0000313" key="3">
    <source>
        <dbReference type="Proteomes" id="UP001140206"/>
    </source>
</evidence>
<dbReference type="PANTHER" id="PTHR35546">
    <property type="entry name" value="F-BOX PROTEIN INTERACTION DOMAIN PROTEIN-RELATED"/>
    <property type="match status" value="1"/>
</dbReference>
<dbReference type="InterPro" id="IPR036047">
    <property type="entry name" value="F-box-like_dom_sf"/>
</dbReference>
<dbReference type="SMART" id="SM00256">
    <property type="entry name" value="FBOX"/>
    <property type="match status" value="1"/>
</dbReference>
<dbReference type="InterPro" id="IPR056592">
    <property type="entry name" value="Beta-prop_At3g26010-like"/>
</dbReference>
<organism evidence="2 3">
    <name type="scientific">Rhynchospora pubera</name>
    <dbReference type="NCBI Taxonomy" id="906938"/>
    <lineage>
        <taxon>Eukaryota</taxon>
        <taxon>Viridiplantae</taxon>
        <taxon>Streptophyta</taxon>
        <taxon>Embryophyta</taxon>
        <taxon>Tracheophyta</taxon>
        <taxon>Spermatophyta</taxon>
        <taxon>Magnoliopsida</taxon>
        <taxon>Liliopsida</taxon>
        <taxon>Poales</taxon>
        <taxon>Cyperaceae</taxon>
        <taxon>Cyperoideae</taxon>
        <taxon>Rhynchosporeae</taxon>
        <taxon>Rhynchospora</taxon>
    </lineage>
</organism>
<dbReference type="Gene3D" id="1.20.1280.50">
    <property type="match status" value="1"/>
</dbReference>